<comment type="similarity">
    <text evidence="2 6">Belongs to the FPP/GGPP synthase family.</text>
</comment>
<dbReference type="KEGG" id="nmy:CJ229_001960"/>
<dbReference type="SUPFAM" id="SSF48576">
    <property type="entry name" value="Terpenoid synthases"/>
    <property type="match status" value="1"/>
</dbReference>
<keyword evidence="8" id="KW-1185">Reference proteome</keyword>
<dbReference type="SFLD" id="SFLDS00005">
    <property type="entry name" value="Isoprenoid_Synthase_Type_I"/>
    <property type="match status" value="1"/>
</dbReference>
<keyword evidence="3 6" id="KW-0808">Transferase</keyword>
<dbReference type="InterPro" id="IPR008949">
    <property type="entry name" value="Isoprenoid_synthase_dom_sf"/>
</dbReference>
<evidence type="ECO:0000313" key="8">
    <source>
        <dbReference type="Proteomes" id="UP000243626"/>
    </source>
</evidence>
<dbReference type="AlphaFoldDB" id="A0AAF0YKA1"/>
<gene>
    <name evidence="7" type="ORF">CJ229_001960</name>
</gene>
<dbReference type="GO" id="GO:0008299">
    <property type="term" value="P:isoprenoid biosynthetic process"/>
    <property type="evidence" value="ECO:0007669"/>
    <property type="project" value="InterPro"/>
</dbReference>
<keyword evidence="5" id="KW-0460">Magnesium</keyword>
<dbReference type="GO" id="GO:0046872">
    <property type="term" value="F:metal ion binding"/>
    <property type="evidence" value="ECO:0007669"/>
    <property type="project" value="UniProtKB-KW"/>
</dbReference>
<dbReference type="GO" id="GO:0004659">
    <property type="term" value="F:prenyltransferase activity"/>
    <property type="evidence" value="ECO:0007669"/>
    <property type="project" value="InterPro"/>
</dbReference>
<evidence type="ECO:0000256" key="4">
    <source>
        <dbReference type="ARBA" id="ARBA00022723"/>
    </source>
</evidence>
<evidence type="ECO:0000313" key="7">
    <source>
        <dbReference type="EMBL" id="WOS96978.1"/>
    </source>
</evidence>
<evidence type="ECO:0000256" key="1">
    <source>
        <dbReference type="ARBA" id="ARBA00001946"/>
    </source>
</evidence>
<dbReference type="CDD" id="cd00685">
    <property type="entry name" value="Trans_IPPS_HT"/>
    <property type="match status" value="1"/>
</dbReference>
<dbReference type="EMBL" id="CP136964">
    <property type="protein sequence ID" value="WOS96978.1"/>
    <property type="molecule type" value="Genomic_DNA"/>
</dbReference>
<reference evidence="8" key="1">
    <citation type="submission" date="2017-09" db="EMBL/GenBank/DDBJ databases">
        <title>Bacterial strain isolated from the female urinary microbiota.</title>
        <authorList>
            <person name="Thomas-White K."/>
            <person name="Kumar N."/>
            <person name="Forster S."/>
            <person name="Putonti C."/>
            <person name="Lawley T."/>
            <person name="Wolfe A.J."/>
        </authorList>
    </citation>
    <scope>NUCLEOTIDE SEQUENCE [LARGE SCALE GENOMIC DNA]</scope>
    <source>
        <strain evidence="8">UMB0959</strain>
    </source>
</reference>
<sequence>MTKPFKSFIKPDLKKIEAYIKKNLDPGTSIVNDESFNLYVTGGKKLRPSLALLVGKLGDKDKYNDLIKTAASLELIHMASLVHDDIIDDSETRRKRKTTFYKHGYFQAVNTGNFLISSAIEAVSHIEHQEFHDTYALAMRQIVEGELFQFDTQFDDMQTIDNYLDKIYKKTALLIVLSIKLGAFATNVDRKVLKSLIEYGYNVGMSFQIIDDYLDFTASEKILGKPKFSDLKNGHYTLPVLLLRNKDSTFRSMLKKYSKHRANSEELSKYILESNAIQESKAISNKYLDDALQNVTDIESPIKEYLVEVVEKLRDRLN</sequence>
<organism evidence="7 8">
    <name type="scientific">Nosocomiicoccus massiliensis</name>
    <dbReference type="NCBI Taxonomy" id="1232430"/>
    <lineage>
        <taxon>Bacteria</taxon>
        <taxon>Bacillati</taxon>
        <taxon>Bacillota</taxon>
        <taxon>Bacilli</taxon>
        <taxon>Bacillales</taxon>
        <taxon>Staphylococcaceae</taxon>
        <taxon>Nosocomiicoccus</taxon>
    </lineage>
</organism>
<accession>A0AAF0YKA1</accession>
<protein>
    <submittedName>
        <fullName evidence="7">Polyprenyl synthetase family protein</fullName>
    </submittedName>
</protein>
<evidence type="ECO:0000256" key="3">
    <source>
        <dbReference type="ARBA" id="ARBA00022679"/>
    </source>
</evidence>
<reference evidence="7 8" key="2">
    <citation type="submission" date="2023-10" db="EMBL/GenBank/DDBJ databases">
        <authorList>
            <person name="Choi B."/>
        </authorList>
    </citation>
    <scope>NUCLEOTIDE SEQUENCE [LARGE SCALE GENOMIC DNA]</scope>
    <source>
        <strain evidence="7 8">UMB0959</strain>
    </source>
</reference>
<comment type="cofactor">
    <cofactor evidence="1">
        <name>Mg(2+)</name>
        <dbReference type="ChEBI" id="CHEBI:18420"/>
    </cofactor>
</comment>
<evidence type="ECO:0000256" key="5">
    <source>
        <dbReference type="ARBA" id="ARBA00022842"/>
    </source>
</evidence>
<dbReference type="PANTHER" id="PTHR12001">
    <property type="entry name" value="GERANYLGERANYL PYROPHOSPHATE SYNTHASE"/>
    <property type="match status" value="1"/>
</dbReference>
<dbReference type="PANTHER" id="PTHR12001:SF69">
    <property type="entry name" value="ALL TRANS-POLYPRENYL-DIPHOSPHATE SYNTHASE PDSS1"/>
    <property type="match status" value="1"/>
</dbReference>
<keyword evidence="4" id="KW-0479">Metal-binding</keyword>
<dbReference type="Gene3D" id="1.10.600.10">
    <property type="entry name" value="Farnesyl Diphosphate Synthase"/>
    <property type="match status" value="1"/>
</dbReference>
<dbReference type="InterPro" id="IPR033749">
    <property type="entry name" value="Polyprenyl_synt_CS"/>
</dbReference>
<dbReference type="RefSeq" id="WP_068128503.1">
    <property type="nucleotide sequence ID" value="NZ_CP136964.1"/>
</dbReference>
<dbReference type="PROSITE" id="PS00444">
    <property type="entry name" value="POLYPRENYL_SYNTHASE_2"/>
    <property type="match status" value="1"/>
</dbReference>
<evidence type="ECO:0000256" key="2">
    <source>
        <dbReference type="ARBA" id="ARBA00006706"/>
    </source>
</evidence>
<dbReference type="Pfam" id="PF00348">
    <property type="entry name" value="polyprenyl_synt"/>
    <property type="match status" value="1"/>
</dbReference>
<dbReference type="InterPro" id="IPR000092">
    <property type="entry name" value="Polyprenyl_synt"/>
</dbReference>
<name>A0AAF0YKA1_9STAP</name>
<proteinExistence type="inferred from homology"/>
<dbReference type="Proteomes" id="UP000243626">
    <property type="component" value="Chromosome"/>
</dbReference>
<evidence type="ECO:0000256" key="6">
    <source>
        <dbReference type="RuleBase" id="RU004466"/>
    </source>
</evidence>